<dbReference type="KEGG" id="sbg:SBG_1458"/>
<keyword evidence="1" id="KW-0812">Transmembrane</keyword>
<dbReference type="AlphaFoldDB" id="A0A0K0HB15"/>
<evidence type="ECO:0000313" key="3">
    <source>
        <dbReference type="Proteomes" id="UP000000289"/>
    </source>
</evidence>
<feature type="transmembrane region" description="Helical" evidence="1">
    <location>
        <begin position="41"/>
        <end position="61"/>
    </location>
</feature>
<reference evidence="2 3" key="1">
    <citation type="journal article" date="2011" name="PLoS Pathog.">
        <title>Salmonella bongori provides insights into the evolution of the Salmonellae.</title>
        <authorList>
            <person name="Fookes M."/>
            <person name="Schroeder G.N."/>
            <person name="Langridge G.C."/>
            <person name="Blondel C.J."/>
            <person name="Mammina C."/>
            <person name="Connor T.R."/>
            <person name="Seth-Smith H."/>
            <person name="Vernikos G.S."/>
            <person name="Robinson K.S."/>
            <person name="Sanders M."/>
            <person name="Petty N.K."/>
            <person name="Kingsley R.A."/>
            <person name="Baumler A.J."/>
            <person name="Nuccio S.P."/>
            <person name="Contreras I."/>
            <person name="Santiviago C.A."/>
            <person name="Maskell D."/>
            <person name="Barrow P."/>
            <person name="Humphrey T."/>
            <person name="Nastasi A."/>
            <person name="Roberts M."/>
            <person name="Frankel G."/>
            <person name="Parkhill J."/>
            <person name="Dougan G."/>
            <person name="Thomson N.R."/>
        </authorList>
    </citation>
    <scope>NUCLEOTIDE SEQUENCE [LARGE SCALE GENOMIC DNA]</scope>
    <source>
        <strain evidence="3">ATCC 43975 / DSM 13772 / NCTC 12419</strain>
    </source>
</reference>
<gene>
    <name evidence="2" type="ordered locus">SBG_1458</name>
</gene>
<keyword evidence="1" id="KW-0472">Membrane</keyword>
<accession>A0A0K0HB15</accession>
<keyword evidence="1" id="KW-1133">Transmembrane helix</keyword>
<evidence type="ECO:0000256" key="1">
    <source>
        <dbReference type="SAM" id="Phobius"/>
    </source>
</evidence>
<organism evidence="2 3">
    <name type="scientific">Salmonella bongori (strain ATCC 43975 / DSM 13772 / NCTC 12419)</name>
    <dbReference type="NCBI Taxonomy" id="218493"/>
    <lineage>
        <taxon>Bacteria</taxon>
        <taxon>Pseudomonadati</taxon>
        <taxon>Pseudomonadota</taxon>
        <taxon>Gammaproteobacteria</taxon>
        <taxon>Enterobacterales</taxon>
        <taxon>Enterobacteriaceae</taxon>
        <taxon>Salmonella</taxon>
    </lineage>
</organism>
<proteinExistence type="predicted"/>
<sequence length="63" mass="7324">MRWLELPACIRAYSTTLCLSQSIKLPFIIKNTTQKRYAKNLIVFVINFVSILTNIGIVYVFKK</sequence>
<dbReference type="Proteomes" id="UP000000289">
    <property type="component" value="Chromosome"/>
</dbReference>
<evidence type="ECO:0000313" key="2">
    <source>
        <dbReference type="EMBL" id="CCC30543.1"/>
    </source>
</evidence>
<dbReference type="EMBL" id="FR877557">
    <property type="protein sequence ID" value="CCC30543.1"/>
    <property type="molecule type" value="Genomic_DNA"/>
</dbReference>
<protein>
    <submittedName>
        <fullName evidence="2">Membrane protein</fullName>
    </submittedName>
</protein>
<name>A0A0K0HB15_SALBC</name>